<protein>
    <submittedName>
        <fullName evidence="1">Uncharacterized protein</fullName>
    </submittedName>
</protein>
<comment type="caution">
    <text evidence="1">The sequence shown here is derived from an EMBL/GenBank/DDBJ whole genome shotgun (WGS) entry which is preliminary data.</text>
</comment>
<name>A0A7C8IBC4_9PLEO</name>
<reference evidence="1 2" key="1">
    <citation type="submission" date="2020-01" db="EMBL/GenBank/DDBJ databases">
        <authorList>
            <consortium name="DOE Joint Genome Institute"/>
            <person name="Haridas S."/>
            <person name="Albert R."/>
            <person name="Binder M."/>
            <person name="Bloem J."/>
            <person name="Labutti K."/>
            <person name="Salamov A."/>
            <person name="Andreopoulos B."/>
            <person name="Baker S.E."/>
            <person name="Barry K."/>
            <person name="Bills G."/>
            <person name="Bluhm B.H."/>
            <person name="Cannon C."/>
            <person name="Castanera R."/>
            <person name="Culley D.E."/>
            <person name="Daum C."/>
            <person name="Ezra D."/>
            <person name="Gonzalez J.B."/>
            <person name="Henrissat B."/>
            <person name="Kuo A."/>
            <person name="Liang C."/>
            <person name="Lipzen A."/>
            <person name="Lutzoni F."/>
            <person name="Magnuson J."/>
            <person name="Mondo S."/>
            <person name="Nolan M."/>
            <person name="Ohm R."/>
            <person name="Pangilinan J."/>
            <person name="Park H.-J.H."/>
            <person name="Ramirez L."/>
            <person name="Alfaro M."/>
            <person name="Sun H."/>
            <person name="Tritt A."/>
            <person name="Yoshinaga Y."/>
            <person name="Zwiers L.-H.L."/>
            <person name="Turgeon B.G."/>
            <person name="Goodwin S.B."/>
            <person name="Spatafora J.W."/>
            <person name="Crous P.W."/>
            <person name="Grigoriev I.V."/>
        </authorList>
    </citation>
    <scope>NUCLEOTIDE SEQUENCE [LARGE SCALE GENOMIC DNA]</scope>
    <source>
        <strain evidence="1 2">CBS 611.86</strain>
    </source>
</reference>
<dbReference type="EMBL" id="JAADJZ010000004">
    <property type="protein sequence ID" value="KAF2875397.1"/>
    <property type="molecule type" value="Genomic_DNA"/>
</dbReference>
<evidence type="ECO:0000313" key="2">
    <source>
        <dbReference type="Proteomes" id="UP000481861"/>
    </source>
</evidence>
<proteinExistence type="predicted"/>
<organism evidence="1 2">
    <name type="scientific">Massariosphaeria phaeospora</name>
    <dbReference type="NCBI Taxonomy" id="100035"/>
    <lineage>
        <taxon>Eukaryota</taxon>
        <taxon>Fungi</taxon>
        <taxon>Dikarya</taxon>
        <taxon>Ascomycota</taxon>
        <taxon>Pezizomycotina</taxon>
        <taxon>Dothideomycetes</taxon>
        <taxon>Pleosporomycetidae</taxon>
        <taxon>Pleosporales</taxon>
        <taxon>Pleosporales incertae sedis</taxon>
        <taxon>Massariosphaeria</taxon>
    </lineage>
</organism>
<gene>
    <name evidence="1" type="ORF">BDV95DRAFT_271981</name>
</gene>
<dbReference type="AlphaFoldDB" id="A0A7C8IBC4"/>
<keyword evidence="2" id="KW-1185">Reference proteome</keyword>
<dbReference type="Proteomes" id="UP000481861">
    <property type="component" value="Unassembled WGS sequence"/>
</dbReference>
<sequence length="176" mass="19615">MPITSLGEDYAPHKVDFTTAARLVGKLLKGGDSMTEEQVQKELINAKHATGDYSWEAAVERAERLDTMWDVMANAWRLYDAVLTRNGITVHTNRGLCGLGQDGNSWDHRWDHNAFRLAFATMDLPSDWVIVDHNTCMLGSHVKHVVVLPTVDPDVALAVCLEKILSLTFIVEDEGI</sequence>
<accession>A0A7C8IBC4</accession>
<evidence type="ECO:0000313" key="1">
    <source>
        <dbReference type="EMBL" id="KAF2875397.1"/>
    </source>
</evidence>